<dbReference type="GO" id="GO:0006955">
    <property type="term" value="P:immune response"/>
    <property type="evidence" value="ECO:0007669"/>
    <property type="project" value="TreeGrafter"/>
</dbReference>
<dbReference type="Ensembl" id="ENSPNYT00000025705.1">
    <property type="protein sequence ID" value="ENSPNYP00000025089.1"/>
    <property type="gene ID" value="ENSPNYG00000018883.1"/>
</dbReference>
<dbReference type="Pfam" id="PF07654">
    <property type="entry name" value="C1-set"/>
    <property type="match status" value="1"/>
</dbReference>
<evidence type="ECO:0000256" key="1">
    <source>
        <dbReference type="ARBA" id="ARBA00023180"/>
    </source>
</evidence>
<dbReference type="InterPro" id="IPR003597">
    <property type="entry name" value="Ig_C1-set"/>
</dbReference>
<protein>
    <recommendedName>
        <fullName evidence="4">Ig-like domain-containing protein</fullName>
    </recommendedName>
</protein>
<dbReference type="Pfam" id="PF00129">
    <property type="entry name" value="MHC_I"/>
    <property type="match status" value="1"/>
</dbReference>
<accession>A0A3B4GSG2</accession>
<dbReference type="GO" id="GO:0005615">
    <property type="term" value="C:extracellular space"/>
    <property type="evidence" value="ECO:0007669"/>
    <property type="project" value="TreeGrafter"/>
</dbReference>
<dbReference type="PANTHER" id="PTHR16675:SF237">
    <property type="entry name" value="MHC CLASS I ANTIGEN TRANSCRIPT VARIANT 1-RELATED"/>
    <property type="match status" value="1"/>
</dbReference>
<keyword evidence="1" id="KW-0325">Glycoprotein</keyword>
<dbReference type="STRING" id="303518.ENSPNYP00000025089"/>
<dbReference type="GO" id="GO:0009897">
    <property type="term" value="C:external side of plasma membrane"/>
    <property type="evidence" value="ECO:0007669"/>
    <property type="project" value="TreeGrafter"/>
</dbReference>
<proteinExistence type="inferred from homology"/>
<dbReference type="InterPro" id="IPR011161">
    <property type="entry name" value="MHC_I-like_Ag-recog"/>
</dbReference>
<dbReference type="PROSITE" id="PS50835">
    <property type="entry name" value="IG_LIKE"/>
    <property type="match status" value="1"/>
</dbReference>
<dbReference type="InterPro" id="IPR013783">
    <property type="entry name" value="Ig-like_fold"/>
</dbReference>
<sequence length="404" mass="46838">MDDIDGGKYNTCLTCSGSAGSRSTCPSFKSVRSGRESDGTSFLGTWLSLSMILCLVTLGLRLLFTGFLGEEKWMEFVGVAVVNGFEVIYCSKNSMTAETRQDWVKEVIQYHPTYWFTNECRESQSLLSLNIEALMKSFNHTKGVHTFQRMSGCEWDDETGEVNGFNQFGYDGEDFITFDLKTDTWIPTNPQAVIFKQKWDNNREALYRERNNLITICPEMLKNFLNYGRTLLVKPVLPSFYLLQKTPSSPVTCHATGFNPNKVNMVWRKDGAEIHEGVNRGEIIPNNDWTFQMSVDLEISSVRPEDWERYACVFQFSDVNQDIVTKLDKAVIWTNKGKIESRWILFDNIACLFIFFNNNGDLNHRQFIISTVYYNYLLTYLALYCHWIYTMKFWVRHQTTVQEI</sequence>
<evidence type="ECO:0000259" key="4">
    <source>
        <dbReference type="PROSITE" id="PS50835"/>
    </source>
</evidence>
<evidence type="ECO:0000313" key="5">
    <source>
        <dbReference type="Ensembl" id="ENSPNYP00000025089.1"/>
    </source>
</evidence>
<reference evidence="5" key="1">
    <citation type="submission" date="2023-09" db="UniProtKB">
        <authorList>
            <consortium name="Ensembl"/>
        </authorList>
    </citation>
    <scope>IDENTIFICATION</scope>
</reference>
<dbReference type="PRINTS" id="PR01638">
    <property type="entry name" value="MHCCLASSI"/>
</dbReference>
<dbReference type="InterPro" id="IPR050208">
    <property type="entry name" value="MHC_class-I_related"/>
</dbReference>
<dbReference type="InterPro" id="IPR001039">
    <property type="entry name" value="MHC_I_a_a1/a2"/>
</dbReference>
<organism evidence="5">
    <name type="scientific">Pundamilia nyererei</name>
    <dbReference type="NCBI Taxonomy" id="303518"/>
    <lineage>
        <taxon>Eukaryota</taxon>
        <taxon>Metazoa</taxon>
        <taxon>Chordata</taxon>
        <taxon>Craniata</taxon>
        <taxon>Vertebrata</taxon>
        <taxon>Euteleostomi</taxon>
        <taxon>Actinopterygii</taxon>
        <taxon>Neopterygii</taxon>
        <taxon>Teleostei</taxon>
        <taxon>Neoteleostei</taxon>
        <taxon>Acanthomorphata</taxon>
        <taxon>Ovalentaria</taxon>
        <taxon>Cichlomorphae</taxon>
        <taxon>Cichliformes</taxon>
        <taxon>Cichlidae</taxon>
        <taxon>African cichlids</taxon>
        <taxon>Pseudocrenilabrinae</taxon>
        <taxon>Haplochromini</taxon>
        <taxon>Pundamilia</taxon>
    </lineage>
</organism>
<comment type="similarity">
    <text evidence="2">Belongs to the MHC class I family.</text>
</comment>
<keyword evidence="3" id="KW-0812">Transmembrane</keyword>
<name>A0A3B4GSG2_9CICH</name>
<dbReference type="PANTHER" id="PTHR16675">
    <property type="entry name" value="MHC CLASS I-RELATED"/>
    <property type="match status" value="1"/>
</dbReference>
<keyword evidence="3" id="KW-1133">Transmembrane helix</keyword>
<dbReference type="InterPro" id="IPR007110">
    <property type="entry name" value="Ig-like_dom"/>
</dbReference>
<dbReference type="Gene3D" id="3.30.500.10">
    <property type="entry name" value="MHC class I-like antigen recognition-like"/>
    <property type="match status" value="1"/>
</dbReference>
<dbReference type="SUPFAM" id="SSF54452">
    <property type="entry name" value="MHC antigen-recognition domain"/>
    <property type="match status" value="1"/>
</dbReference>
<feature type="transmembrane region" description="Helical" evidence="3">
    <location>
        <begin position="372"/>
        <end position="389"/>
    </location>
</feature>
<feature type="domain" description="Ig-like" evidence="4">
    <location>
        <begin position="238"/>
        <end position="325"/>
    </location>
</feature>
<dbReference type="Gene3D" id="2.60.40.10">
    <property type="entry name" value="Immunoglobulins"/>
    <property type="match status" value="1"/>
</dbReference>
<keyword evidence="3" id="KW-0472">Membrane</keyword>
<dbReference type="InterPro" id="IPR037055">
    <property type="entry name" value="MHC_I-like_Ag-recog_sf"/>
</dbReference>
<feature type="transmembrane region" description="Helical" evidence="3">
    <location>
        <begin position="43"/>
        <end position="64"/>
    </location>
</feature>
<dbReference type="AlphaFoldDB" id="A0A3B4GSG2"/>
<dbReference type="InterPro" id="IPR011162">
    <property type="entry name" value="MHC_I/II-like_Ag-recog"/>
</dbReference>
<dbReference type="SUPFAM" id="SSF48726">
    <property type="entry name" value="Immunoglobulin"/>
    <property type="match status" value="1"/>
</dbReference>
<evidence type="ECO:0000256" key="2">
    <source>
        <dbReference type="RuleBase" id="RU004439"/>
    </source>
</evidence>
<feature type="transmembrane region" description="Helical" evidence="3">
    <location>
        <begin position="343"/>
        <end position="360"/>
    </location>
</feature>
<evidence type="ECO:0000256" key="3">
    <source>
        <dbReference type="SAM" id="Phobius"/>
    </source>
</evidence>
<dbReference type="GeneTree" id="ENSGT01120000271828"/>
<dbReference type="InterPro" id="IPR036179">
    <property type="entry name" value="Ig-like_dom_sf"/>
</dbReference>
<dbReference type="SMART" id="SM00407">
    <property type="entry name" value="IGc1"/>
    <property type="match status" value="1"/>
</dbReference>